<dbReference type="Proteomes" id="UP000187209">
    <property type="component" value="Unassembled WGS sequence"/>
</dbReference>
<accession>A0A1R2D0D3</accession>
<keyword evidence="1" id="KW-0472">Membrane</keyword>
<dbReference type="EMBL" id="MPUH01000022">
    <property type="protein sequence ID" value="OMJ94693.1"/>
    <property type="molecule type" value="Genomic_DNA"/>
</dbReference>
<keyword evidence="3" id="KW-1185">Reference proteome</keyword>
<dbReference type="AlphaFoldDB" id="A0A1R2D0D3"/>
<organism evidence="2 3">
    <name type="scientific">Stentor coeruleus</name>
    <dbReference type="NCBI Taxonomy" id="5963"/>
    <lineage>
        <taxon>Eukaryota</taxon>
        <taxon>Sar</taxon>
        <taxon>Alveolata</taxon>
        <taxon>Ciliophora</taxon>
        <taxon>Postciliodesmatophora</taxon>
        <taxon>Heterotrichea</taxon>
        <taxon>Heterotrichida</taxon>
        <taxon>Stentoridae</taxon>
        <taxon>Stentor</taxon>
    </lineage>
</organism>
<feature type="transmembrane region" description="Helical" evidence="1">
    <location>
        <begin position="31"/>
        <end position="54"/>
    </location>
</feature>
<evidence type="ECO:0000313" key="3">
    <source>
        <dbReference type="Proteomes" id="UP000187209"/>
    </source>
</evidence>
<proteinExistence type="predicted"/>
<reference evidence="2 3" key="1">
    <citation type="submission" date="2016-11" db="EMBL/GenBank/DDBJ databases">
        <title>The macronuclear genome of Stentor coeruleus: a giant cell with tiny introns.</title>
        <authorList>
            <person name="Slabodnick M."/>
            <person name="Ruby J.G."/>
            <person name="Reiff S.B."/>
            <person name="Swart E.C."/>
            <person name="Gosai S."/>
            <person name="Prabakaran S."/>
            <person name="Witkowska E."/>
            <person name="Larue G.E."/>
            <person name="Fisher S."/>
            <person name="Freeman R.M."/>
            <person name="Gunawardena J."/>
            <person name="Chu W."/>
            <person name="Stover N.A."/>
            <person name="Gregory B.D."/>
            <person name="Nowacki M."/>
            <person name="Derisi J."/>
            <person name="Roy S.W."/>
            <person name="Marshall W.F."/>
            <person name="Sood P."/>
        </authorList>
    </citation>
    <scope>NUCLEOTIDE SEQUENCE [LARGE SCALE GENOMIC DNA]</scope>
    <source>
        <strain evidence="2">WM001</strain>
    </source>
</reference>
<keyword evidence="1" id="KW-1133">Transmembrane helix</keyword>
<name>A0A1R2D0D3_9CILI</name>
<evidence type="ECO:0000313" key="2">
    <source>
        <dbReference type="EMBL" id="OMJ94693.1"/>
    </source>
</evidence>
<keyword evidence="1" id="KW-0812">Transmembrane</keyword>
<comment type="caution">
    <text evidence="2">The sequence shown here is derived from an EMBL/GenBank/DDBJ whole genome shotgun (WGS) entry which is preliminary data.</text>
</comment>
<sequence length="88" mass="9980">MALNRLLIKIPKNINVPHVSQIREDARSHTVIVNSIGFLVLGWFATIIIANFPVTFGPKRVESRAFPDYASGQVFTEFRTVDRSFSFI</sequence>
<evidence type="ECO:0000256" key="1">
    <source>
        <dbReference type="SAM" id="Phobius"/>
    </source>
</evidence>
<gene>
    <name evidence="2" type="ORF">SteCoe_2029</name>
</gene>
<protein>
    <submittedName>
        <fullName evidence="2">Uncharacterized protein</fullName>
    </submittedName>
</protein>